<sequence length="57" mass="6197">MKTPFHKTAVLRNSVIDHINLSKNYLLRAQGSNNGVVVSADRTTLQGFAVQGCAILQ</sequence>
<protein>
    <submittedName>
        <fullName evidence="1">Uncharacterized protein</fullName>
    </submittedName>
</protein>
<accession>A0ABU8HDX5</accession>
<comment type="caution">
    <text evidence="1">The sequence shown here is derived from an EMBL/GenBank/DDBJ whole genome shotgun (WGS) entry which is preliminary data.</text>
</comment>
<evidence type="ECO:0000313" key="1">
    <source>
        <dbReference type="EMBL" id="MEI5907563.1"/>
    </source>
</evidence>
<dbReference type="Proteomes" id="UP001312865">
    <property type="component" value="Unassembled WGS sequence"/>
</dbReference>
<reference evidence="1 2" key="1">
    <citation type="journal article" date="2018" name="J. Microbiol.">
        <title>Bacillus spongiae sp. nov., isolated from sponge of Jeju Island.</title>
        <authorList>
            <person name="Lee G.E."/>
            <person name="Im W.T."/>
            <person name="Park J.S."/>
        </authorList>
    </citation>
    <scope>NUCLEOTIDE SEQUENCE [LARGE SCALE GENOMIC DNA]</scope>
    <source>
        <strain evidence="1 2">135PIL107-10</strain>
    </source>
</reference>
<dbReference type="EMBL" id="JBBAXC010000008">
    <property type="protein sequence ID" value="MEI5907563.1"/>
    <property type="molecule type" value="Genomic_DNA"/>
</dbReference>
<gene>
    <name evidence="1" type="ORF">WAK64_10895</name>
</gene>
<name>A0ABU8HDX5_9BACI</name>
<keyword evidence="2" id="KW-1185">Reference proteome</keyword>
<evidence type="ECO:0000313" key="2">
    <source>
        <dbReference type="Proteomes" id="UP001312865"/>
    </source>
</evidence>
<proteinExistence type="predicted"/>
<organism evidence="1 2">
    <name type="scientific">Bacillus spongiae</name>
    <dbReference type="NCBI Taxonomy" id="2683610"/>
    <lineage>
        <taxon>Bacteria</taxon>
        <taxon>Bacillati</taxon>
        <taxon>Bacillota</taxon>
        <taxon>Bacilli</taxon>
        <taxon>Bacillales</taxon>
        <taxon>Bacillaceae</taxon>
        <taxon>Bacillus</taxon>
    </lineage>
</organism>
<dbReference type="RefSeq" id="WP_336587003.1">
    <property type="nucleotide sequence ID" value="NZ_JBBAXC010000008.1"/>
</dbReference>